<dbReference type="Proteomes" id="UP000292373">
    <property type="component" value="Unassembled WGS sequence"/>
</dbReference>
<dbReference type="InterPro" id="IPR002104">
    <property type="entry name" value="Integrase_catalytic"/>
</dbReference>
<name>A0A4Q9KGF5_9ACTN</name>
<dbReference type="PROSITE" id="PS51898">
    <property type="entry name" value="TYR_RECOMBINASE"/>
    <property type="match status" value="1"/>
</dbReference>
<dbReference type="AlphaFoldDB" id="A0A4Q9KGF5"/>
<evidence type="ECO:0000256" key="1">
    <source>
        <dbReference type="ARBA" id="ARBA00008857"/>
    </source>
</evidence>
<dbReference type="RefSeq" id="WP_131166526.1">
    <property type="nucleotide sequence ID" value="NZ_SDMQ01000001.1"/>
</dbReference>
<dbReference type="OrthoDB" id="148546at2"/>
<comment type="similarity">
    <text evidence="1">Belongs to the 'phage' integrase family.</text>
</comment>
<comment type="caution">
    <text evidence="5">The sequence shown here is derived from an EMBL/GenBank/DDBJ whole genome shotgun (WGS) entry which is preliminary data.</text>
</comment>
<protein>
    <recommendedName>
        <fullName evidence="4">Tyr recombinase domain-containing protein</fullName>
    </recommendedName>
</protein>
<dbReference type="GO" id="GO:0015074">
    <property type="term" value="P:DNA integration"/>
    <property type="evidence" value="ECO:0007669"/>
    <property type="project" value="InterPro"/>
</dbReference>
<evidence type="ECO:0000313" key="6">
    <source>
        <dbReference type="Proteomes" id="UP000292373"/>
    </source>
</evidence>
<evidence type="ECO:0000259" key="4">
    <source>
        <dbReference type="PROSITE" id="PS51898"/>
    </source>
</evidence>
<dbReference type="PANTHER" id="PTHR30349">
    <property type="entry name" value="PHAGE INTEGRASE-RELATED"/>
    <property type="match status" value="1"/>
</dbReference>
<dbReference type="PANTHER" id="PTHR30349:SF64">
    <property type="entry name" value="PROPHAGE INTEGRASE INTD-RELATED"/>
    <property type="match status" value="1"/>
</dbReference>
<evidence type="ECO:0000256" key="2">
    <source>
        <dbReference type="ARBA" id="ARBA00023125"/>
    </source>
</evidence>
<dbReference type="CDD" id="cd00796">
    <property type="entry name" value="INT_Rci_Hp1_C"/>
    <property type="match status" value="1"/>
</dbReference>
<keyword evidence="6" id="KW-1185">Reference proteome</keyword>
<dbReference type="Gene3D" id="1.10.150.130">
    <property type="match status" value="1"/>
</dbReference>
<gene>
    <name evidence="5" type="ORF">ET989_00045</name>
</gene>
<dbReference type="InterPro" id="IPR011010">
    <property type="entry name" value="DNA_brk_join_enz"/>
</dbReference>
<organism evidence="5 6">
    <name type="scientific">Propioniciclava sinopodophylli</name>
    <dbReference type="NCBI Taxonomy" id="1837344"/>
    <lineage>
        <taxon>Bacteria</taxon>
        <taxon>Bacillati</taxon>
        <taxon>Actinomycetota</taxon>
        <taxon>Actinomycetes</taxon>
        <taxon>Propionibacteriales</taxon>
        <taxon>Propionibacteriaceae</taxon>
        <taxon>Propioniciclava</taxon>
    </lineage>
</organism>
<keyword evidence="2" id="KW-0238">DNA-binding</keyword>
<dbReference type="Gene3D" id="1.10.443.10">
    <property type="entry name" value="Intergrase catalytic core"/>
    <property type="match status" value="1"/>
</dbReference>
<dbReference type="GO" id="GO:0003677">
    <property type="term" value="F:DNA binding"/>
    <property type="evidence" value="ECO:0007669"/>
    <property type="project" value="UniProtKB-KW"/>
</dbReference>
<dbReference type="InterPro" id="IPR050090">
    <property type="entry name" value="Tyrosine_recombinase_XerCD"/>
</dbReference>
<dbReference type="InterPro" id="IPR013762">
    <property type="entry name" value="Integrase-like_cat_sf"/>
</dbReference>
<reference evidence="5 6" key="1">
    <citation type="submission" date="2019-01" db="EMBL/GenBank/DDBJ databases">
        <title>Lactibacter flavus gen. nov., sp. nov., a novel bacterium of the family Propionibacteriaceae isolated from raw milk and dairy products.</title>
        <authorList>
            <person name="Huptas C."/>
            <person name="Wenning M."/>
            <person name="Breitenwieser F."/>
            <person name="Doll E."/>
            <person name="Von Neubeck M."/>
            <person name="Busse H.-J."/>
            <person name="Scherer S."/>
        </authorList>
    </citation>
    <scope>NUCLEOTIDE SEQUENCE [LARGE SCALE GENOMIC DNA]</scope>
    <source>
        <strain evidence="5 6">KCTC 33808</strain>
    </source>
</reference>
<sequence length="263" mass="28746">MSTLGVVFSGPDLVRQGLAEGSVKRYRASLSSFFGWCVREKYVLVNPVSSTRAPRSSDEPTEMLPLAEEELEVVWERWAARNRRLADIMLLLGWTGLRWAEARAVRVGDVMQVPTPGLVISRSNPEGVGLKSTKGRRSRLVPLADRVLDIVAELSKDKAATDLLCTTDTGSPLHRSAVVRTLAWEATAAGRRIHDLRHTAACLWLARGVDPGTVQAWLGHESIATTNRYLHYLGTGAHRAGLERLNAPRGNAGAMGTSETDTQ</sequence>
<dbReference type="SUPFAM" id="SSF56349">
    <property type="entry name" value="DNA breaking-rejoining enzymes"/>
    <property type="match status" value="1"/>
</dbReference>
<proteinExistence type="inferred from homology"/>
<dbReference type="EMBL" id="SDMQ01000001">
    <property type="protein sequence ID" value="TBT88395.1"/>
    <property type="molecule type" value="Genomic_DNA"/>
</dbReference>
<keyword evidence="3" id="KW-0233">DNA recombination</keyword>
<evidence type="ECO:0000313" key="5">
    <source>
        <dbReference type="EMBL" id="TBT88395.1"/>
    </source>
</evidence>
<feature type="domain" description="Tyr recombinase" evidence="4">
    <location>
        <begin position="61"/>
        <end position="244"/>
    </location>
</feature>
<dbReference type="Pfam" id="PF00589">
    <property type="entry name" value="Phage_integrase"/>
    <property type="match status" value="1"/>
</dbReference>
<dbReference type="GO" id="GO:0006310">
    <property type="term" value="P:DNA recombination"/>
    <property type="evidence" value="ECO:0007669"/>
    <property type="project" value="UniProtKB-KW"/>
</dbReference>
<accession>A0A4Q9KGF5</accession>
<evidence type="ECO:0000256" key="3">
    <source>
        <dbReference type="ARBA" id="ARBA00023172"/>
    </source>
</evidence>
<dbReference type="InterPro" id="IPR010998">
    <property type="entry name" value="Integrase_recombinase_N"/>
</dbReference>